<keyword evidence="3 6" id="KW-0812">Transmembrane</keyword>
<dbReference type="OrthoDB" id="1014at2"/>
<dbReference type="EMBL" id="CM001376">
    <property type="protein sequence ID" value="EHM12463.1"/>
    <property type="molecule type" value="Genomic_DNA"/>
</dbReference>
<dbReference type="GO" id="GO:0015293">
    <property type="term" value="F:symporter activity"/>
    <property type="evidence" value="ECO:0007669"/>
    <property type="project" value="UniProtKB-KW"/>
</dbReference>
<feature type="transmembrane region" description="Helical" evidence="7">
    <location>
        <begin position="174"/>
        <end position="194"/>
    </location>
</feature>
<protein>
    <recommendedName>
        <fullName evidence="6">Transporter</fullName>
    </recommendedName>
</protein>
<evidence type="ECO:0000256" key="1">
    <source>
        <dbReference type="ARBA" id="ARBA00004141"/>
    </source>
</evidence>
<dbReference type="PROSITE" id="PS50267">
    <property type="entry name" value="NA_NEUROTRAN_SYMP_3"/>
    <property type="match status" value="1"/>
</dbReference>
<gene>
    <name evidence="8" type="ORF">JonanDRAFT_0026</name>
</gene>
<dbReference type="HOGENOM" id="CLU_006855_3_4_0"/>
<dbReference type="eggNOG" id="COG0733">
    <property type="taxonomic scope" value="Bacteria"/>
</dbReference>
<dbReference type="PANTHER" id="PTHR42948">
    <property type="entry name" value="TRANSPORTER"/>
    <property type="match status" value="1"/>
</dbReference>
<feature type="transmembrane region" description="Helical" evidence="7">
    <location>
        <begin position="87"/>
        <end position="109"/>
    </location>
</feature>
<dbReference type="GO" id="GO:0016020">
    <property type="term" value="C:membrane"/>
    <property type="evidence" value="ECO:0007669"/>
    <property type="project" value="UniProtKB-SubCell"/>
</dbReference>
<dbReference type="PANTHER" id="PTHR42948:SF1">
    <property type="entry name" value="TRANSPORTER"/>
    <property type="match status" value="1"/>
</dbReference>
<feature type="transmembrane region" description="Helical" evidence="7">
    <location>
        <begin position="354"/>
        <end position="375"/>
    </location>
</feature>
<evidence type="ECO:0000256" key="4">
    <source>
        <dbReference type="ARBA" id="ARBA00022989"/>
    </source>
</evidence>
<feature type="transmembrane region" description="Helical" evidence="7">
    <location>
        <begin position="304"/>
        <end position="334"/>
    </location>
</feature>
<dbReference type="InterPro" id="IPR000175">
    <property type="entry name" value="Na/ntran_symport"/>
</dbReference>
<feature type="transmembrane region" description="Helical" evidence="7">
    <location>
        <begin position="262"/>
        <end position="284"/>
    </location>
</feature>
<dbReference type="CDD" id="cd10336">
    <property type="entry name" value="SLC6sbd_Tyt1-Like"/>
    <property type="match status" value="1"/>
</dbReference>
<keyword evidence="9" id="KW-1185">Reference proteome</keyword>
<sequence>MSDTKRESWGSRIGFIFAAAGFAIGLGNIWRFPYLVGTYGGGAFVLVYVIICALIGWPLLTAEFALGRRTKLTPILAMRKLEGGKPTLWSLIGWVGCIACVILLSYYLVIIGWMVRYSVLAVCGKFTGVQPADTKAIFNAFMANPLELAFYTLIVIAVLGITIARGLKKGVEAVCTWLLPILAVLIVILAIRSLTMTPQVEGGRTALDAIKWYLTPDFSKLSGKAILAALGQSFFSIGIGIATAIVYGSYLHDDSDIPQDSIMIITLDTGFALLAGVVIFPALFCYGMDVGSGPSLLMETMPVIFGQMAGGTLWGALFFFLVAVAGFTSAIGYLEAPVASFAEYFHVDRKKMTWIVLAIIFVLSIPSILSQSVWGGVKLHGKIIFDFADWLSGDIMMPVDALLISLYVAFVWKFREYQLEANQGAKTFARVPSILQPWMYVLPFVLAFILYRGI</sequence>
<dbReference type="RefSeq" id="WP_008522274.1">
    <property type="nucleotide sequence ID" value="NZ_CM001376.1"/>
</dbReference>
<reference evidence="8 9" key="1">
    <citation type="submission" date="2011-11" db="EMBL/GenBank/DDBJ databases">
        <title>The Noncontiguous Finished genome of Jonquetella anthropi DSM 22815.</title>
        <authorList>
            <consortium name="US DOE Joint Genome Institute (JGI-PGF)"/>
            <person name="Lucas S."/>
            <person name="Copeland A."/>
            <person name="Lapidus A."/>
            <person name="Glavina del Rio T."/>
            <person name="Dalin E."/>
            <person name="Tice H."/>
            <person name="Bruce D."/>
            <person name="Goodwin L."/>
            <person name="Pitluck S."/>
            <person name="Peters L."/>
            <person name="Mikhailova N."/>
            <person name="Held B."/>
            <person name="Kyrpides N."/>
            <person name="Mavromatis K."/>
            <person name="Ivanova N."/>
            <person name="Markowitz V."/>
            <person name="Cheng J.-F."/>
            <person name="Hugenholtz P."/>
            <person name="Woyke T."/>
            <person name="Wu D."/>
            <person name="Gronow S."/>
            <person name="Wellnitz S."/>
            <person name="Brambilla E."/>
            <person name="Klenk H.-P."/>
            <person name="Eisen J.A."/>
        </authorList>
    </citation>
    <scope>NUCLEOTIDE SEQUENCE [LARGE SCALE GENOMIC DNA]</scope>
    <source>
        <strain evidence="8 9">DSM 22815</strain>
    </source>
</reference>
<feature type="transmembrane region" description="Helical" evidence="7">
    <location>
        <begin position="12"/>
        <end position="30"/>
    </location>
</feature>
<evidence type="ECO:0000256" key="3">
    <source>
        <dbReference type="ARBA" id="ARBA00022692"/>
    </source>
</evidence>
<evidence type="ECO:0000313" key="8">
    <source>
        <dbReference type="EMBL" id="EHM12463.1"/>
    </source>
</evidence>
<evidence type="ECO:0000256" key="5">
    <source>
        <dbReference type="ARBA" id="ARBA00023136"/>
    </source>
</evidence>
<dbReference type="Proteomes" id="UP000003806">
    <property type="component" value="Chromosome"/>
</dbReference>
<evidence type="ECO:0000256" key="7">
    <source>
        <dbReference type="SAM" id="Phobius"/>
    </source>
</evidence>
<comment type="similarity">
    <text evidence="6">Belongs to the sodium:neurotransmitter symporter (SNF) (TC 2.A.22) family.</text>
</comment>
<feature type="transmembrane region" description="Helical" evidence="7">
    <location>
        <begin position="225"/>
        <end position="250"/>
    </location>
</feature>
<evidence type="ECO:0000313" key="9">
    <source>
        <dbReference type="Proteomes" id="UP000003806"/>
    </source>
</evidence>
<dbReference type="PRINTS" id="PR00176">
    <property type="entry name" value="NANEUSMPORT"/>
</dbReference>
<feature type="transmembrane region" description="Helical" evidence="7">
    <location>
        <begin position="433"/>
        <end position="451"/>
    </location>
</feature>
<feature type="transmembrane region" description="Helical" evidence="7">
    <location>
        <begin position="395"/>
        <end position="412"/>
    </location>
</feature>
<dbReference type="AlphaFoldDB" id="H0ULJ8"/>
<keyword evidence="5 7" id="KW-0472">Membrane</keyword>
<feature type="transmembrane region" description="Helical" evidence="7">
    <location>
        <begin position="42"/>
        <end position="66"/>
    </location>
</feature>
<accession>H0ULJ8</accession>
<evidence type="ECO:0000256" key="6">
    <source>
        <dbReference type="RuleBase" id="RU003732"/>
    </source>
</evidence>
<dbReference type="InterPro" id="IPR037272">
    <property type="entry name" value="SNS_sf"/>
</dbReference>
<keyword evidence="4 7" id="KW-1133">Transmembrane helix</keyword>
<dbReference type="NCBIfam" id="NF037979">
    <property type="entry name" value="Na_transp"/>
    <property type="match status" value="1"/>
</dbReference>
<dbReference type="PROSITE" id="PS00610">
    <property type="entry name" value="NA_NEUROTRAN_SYMP_1"/>
    <property type="match status" value="1"/>
</dbReference>
<dbReference type="Pfam" id="PF00209">
    <property type="entry name" value="SNF"/>
    <property type="match status" value="2"/>
</dbReference>
<keyword evidence="2 6" id="KW-0813">Transport</keyword>
<dbReference type="SUPFAM" id="SSF161070">
    <property type="entry name" value="SNF-like"/>
    <property type="match status" value="1"/>
</dbReference>
<organism evidence="8 9">
    <name type="scientific">Jonquetella anthropi DSM 22815</name>
    <dbReference type="NCBI Taxonomy" id="885272"/>
    <lineage>
        <taxon>Bacteria</taxon>
        <taxon>Thermotogati</taxon>
        <taxon>Synergistota</taxon>
        <taxon>Synergistia</taxon>
        <taxon>Synergistales</taxon>
        <taxon>Dethiosulfovibrionaceae</taxon>
        <taxon>Jonquetella</taxon>
    </lineage>
</organism>
<comment type="subcellular location">
    <subcellularLocation>
        <location evidence="1">Membrane</location>
        <topology evidence="1">Multi-pass membrane protein</topology>
    </subcellularLocation>
</comment>
<feature type="transmembrane region" description="Helical" evidence="7">
    <location>
        <begin position="148"/>
        <end position="167"/>
    </location>
</feature>
<evidence type="ECO:0000256" key="2">
    <source>
        <dbReference type="ARBA" id="ARBA00022448"/>
    </source>
</evidence>
<keyword evidence="6" id="KW-0769">Symport</keyword>
<proteinExistence type="inferred from homology"/>
<name>H0ULJ8_9BACT</name>
<dbReference type="InterPro" id="IPR047218">
    <property type="entry name" value="YocR/YhdH-like"/>
</dbReference>